<dbReference type="InterPro" id="IPR043727">
    <property type="entry name" value="Lmo0937-like"/>
</dbReference>
<reference evidence="2 3" key="1">
    <citation type="submission" date="2016-02" db="EMBL/GenBank/DDBJ databases">
        <title>Genome sequence of Clostridium colicanis DSM 13634.</title>
        <authorList>
            <person name="Poehlein A."/>
            <person name="Daniel R."/>
        </authorList>
    </citation>
    <scope>NUCLEOTIDE SEQUENCE [LARGE SCALE GENOMIC DNA]</scope>
    <source>
        <strain evidence="2 3">DSM 13634</strain>
    </source>
</reference>
<sequence length="51" mass="5862">MSIFNWIGGFILIIWLLAILFKIGNALIHDLLILAFIIFIIGLLYDENKSK</sequence>
<dbReference type="RefSeq" id="WP_165815399.1">
    <property type="nucleotide sequence ID" value="NZ_LTBB01000005.1"/>
</dbReference>
<evidence type="ECO:0000256" key="1">
    <source>
        <dbReference type="SAM" id="Phobius"/>
    </source>
</evidence>
<feature type="transmembrane region" description="Helical" evidence="1">
    <location>
        <begin position="28"/>
        <end position="45"/>
    </location>
</feature>
<keyword evidence="1" id="KW-0472">Membrane</keyword>
<keyword evidence="3" id="KW-1185">Reference proteome</keyword>
<dbReference type="EMBL" id="LTBB01000005">
    <property type="protein sequence ID" value="KYH29113.1"/>
    <property type="molecule type" value="Genomic_DNA"/>
</dbReference>
<dbReference type="PATRIC" id="fig|1121305.3.peg.1252"/>
<evidence type="ECO:0000313" key="2">
    <source>
        <dbReference type="EMBL" id="KYH29113.1"/>
    </source>
</evidence>
<evidence type="ECO:0000313" key="3">
    <source>
        <dbReference type="Proteomes" id="UP000075374"/>
    </source>
</evidence>
<organism evidence="2 3">
    <name type="scientific">Clostridium colicanis DSM 13634</name>
    <dbReference type="NCBI Taxonomy" id="1121305"/>
    <lineage>
        <taxon>Bacteria</taxon>
        <taxon>Bacillati</taxon>
        <taxon>Bacillota</taxon>
        <taxon>Clostridia</taxon>
        <taxon>Eubacteriales</taxon>
        <taxon>Clostridiaceae</taxon>
        <taxon>Clostridium</taxon>
    </lineage>
</organism>
<dbReference type="STRING" id="1121305.CLCOL_12500"/>
<comment type="caution">
    <text evidence="2">The sequence shown here is derived from an EMBL/GenBank/DDBJ whole genome shotgun (WGS) entry which is preliminary data.</text>
</comment>
<accession>A0A151ANB3</accession>
<name>A0A151ANB3_9CLOT</name>
<proteinExistence type="predicted"/>
<dbReference type="AlphaFoldDB" id="A0A151ANB3"/>
<dbReference type="Proteomes" id="UP000075374">
    <property type="component" value="Unassembled WGS sequence"/>
</dbReference>
<gene>
    <name evidence="2" type="ORF">CLCOL_12500</name>
</gene>
<evidence type="ECO:0008006" key="4">
    <source>
        <dbReference type="Google" id="ProtNLM"/>
    </source>
</evidence>
<feature type="transmembrane region" description="Helical" evidence="1">
    <location>
        <begin position="6"/>
        <end position="21"/>
    </location>
</feature>
<protein>
    <recommendedName>
        <fullName evidence="4">Lmo0937 family membrane protein</fullName>
    </recommendedName>
</protein>
<dbReference type="Pfam" id="PF18919">
    <property type="entry name" value="DUF5670"/>
    <property type="match status" value="1"/>
</dbReference>
<keyword evidence="1" id="KW-0812">Transmembrane</keyword>
<keyword evidence="1" id="KW-1133">Transmembrane helix</keyword>